<keyword evidence="3" id="KW-0862">Zinc</keyword>
<evidence type="ECO:0000256" key="2">
    <source>
        <dbReference type="ARBA" id="ARBA00022771"/>
    </source>
</evidence>
<organism evidence="6 7">
    <name type="scientific">Phyllotreta striolata</name>
    <name type="common">Striped flea beetle</name>
    <name type="synonym">Crioceris striolata</name>
    <dbReference type="NCBI Taxonomy" id="444603"/>
    <lineage>
        <taxon>Eukaryota</taxon>
        <taxon>Metazoa</taxon>
        <taxon>Ecdysozoa</taxon>
        <taxon>Arthropoda</taxon>
        <taxon>Hexapoda</taxon>
        <taxon>Insecta</taxon>
        <taxon>Pterygota</taxon>
        <taxon>Neoptera</taxon>
        <taxon>Endopterygota</taxon>
        <taxon>Coleoptera</taxon>
        <taxon>Polyphaga</taxon>
        <taxon>Cucujiformia</taxon>
        <taxon>Chrysomeloidea</taxon>
        <taxon>Chrysomelidae</taxon>
        <taxon>Galerucinae</taxon>
        <taxon>Alticini</taxon>
        <taxon>Phyllotreta</taxon>
    </lineage>
</organism>
<dbReference type="EMBL" id="OU900094">
    <property type="protein sequence ID" value="CAG9854677.1"/>
    <property type="molecule type" value="Genomic_DNA"/>
</dbReference>
<dbReference type="InterPro" id="IPR013083">
    <property type="entry name" value="Znf_RING/FYVE/PHD"/>
</dbReference>
<evidence type="ECO:0000313" key="6">
    <source>
        <dbReference type="EMBL" id="CAG9854677.1"/>
    </source>
</evidence>
<proteinExistence type="predicted"/>
<dbReference type="SUPFAM" id="SSF57850">
    <property type="entry name" value="RING/U-box"/>
    <property type="match status" value="1"/>
</dbReference>
<dbReference type="InterPro" id="IPR001841">
    <property type="entry name" value="Znf_RING"/>
</dbReference>
<evidence type="ECO:0000256" key="3">
    <source>
        <dbReference type="ARBA" id="ARBA00022833"/>
    </source>
</evidence>
<accession>A0A9N9TG15</accession>
<dbReference type="OrthoDB" id="5330228at2759"/>
<feature type="domain" description="RING-type" evidence="5">
    <location>
        <begin position="25"/>
        <end position="63"/>
    </location>
</feature>
<gene>
    <name evidence="6" type="ORF">PHYEVI_LOCUS1137</name>
</gene>
<keyword evidence="1" id="KW-0479">Metal-binding</keyword>
<dbReference type="PANTHER" id="PTHR23327">
    <property type="entry name" value="RING FINGER PROTEIN 127"/>
    <property type="match status" value="1"/>
</dbReference>
<dbReference type="SMART" id="SM00184">
    <property type="entry name" value="RING"/>
    <property type="match status" value="1"/>
</dbReference>
<evidence type="ECO:0000256" key="4">
    <source>
        <dbReference type="PROSITE-ProRule" id="PRU00175"/>
    </source>
</evidence>
<dbReference type="InterPro" id="IPR018957">
    <property type="entry name" value="Znf_C3HC4_RING-type"/>
</dbReference>
<dbReference type="InterPro" id="IPR017907">
    <property type="entry name" value="Znf_RING_CS"/>
</dbReference>
<name>A0A9N9TG15_PHYSR</name>
<dbReference type="Proteomes" id="UP001153712">
    <property type="component" value="Chromosome 1"/>
</dbReference>
<dbReference type="Pfam" id="PF00097">
    <property type="entry name" value="zf-C3HC4"/>
    <property type="match status" value="1"/>
</dbReference>
<protein>
    <recommendedName>
        <fullName evidence="5">RING-type domain-containing protein</fullName>
    </recommendedName>
</protein>
<dbReference type="GO" id="GO:0008270">
    <property type="term" value="F:zinc ion binding"/>
    <property type="evidence" value="ECO:0007669"/>
    <property type="project" value="UniProtKB-KW"/>
</dbReference>
<evidence type="ECO:0000259" key="5">
    <source>
        <dbReference type="PROSITE" id="PS50089"/>
    </source>
</evidence>
<dbReference type="PROSITE" id="PS00518">
    <property type="entry name" value="ZF_RING_1"/>
    <property type="match status" value="1"/>
</dbReference>
<evidence type="ECO:0000313" key="7">
    <source>
        <dbReference type="Proteomes" id="UP001153712"/>
    </source>
</evidence>
<dbReference type="Gene3D" id="3.30.40.10">
    <property type="entry name" value="Zinc/RING finger domain, C3HC4 (zinc finger)"/>
    <property type="match status" value="1"/>
</dbReference>
<keyword evidence="2 4" id="KW-0863">Zinc-finger</keyword>
<dbReference type="GO" id="GO:0005634">
    <property type="term" value="C:nucleus"/>
    <property type="evidence" value="ECO:0007669"/>
    <property type="project" value="UniProtKB-ARBA"/>
</dbReference>
<reference evidence="6" key="1">
    <citation type="submission" date="2022-01" db="EMBL/GenBank/DDBJ databases">
        <authorList>
            <person name="King R."/>
        </authorList>
    </citation>
    <scope>NUCLEOTIDE SEQUENCE</scope>
</reference>
<dbReference type="AlphaFoldDB" id="A0A9N9TG15"/>
<evidence type="ECO:0000256" key="1">
    <source>
        <dbReference type="ARBA" id="ARBA00022723"/>
    </source>
</evidence>
<sequence length="152" mass="18001">MPIMKFEKNPLNNISYRHIEDDLRCPICSEILIKPITLNCSHTFCEYCINKWTSKMQNCPICRCEISHRFRTVLLENIISNVVCSLPESQQNRRDGLRLERDQNQTKTNQNRHDWIRMRRTNGSTSYYVLPKGSHETTVMFYSEENPESDGR</sequence>
<dbReference type="PROSITE" id="PS50089">
    <property type="entry name" value="ZF_RING_2"/>
    <property type="match status" value="1"/>
</dbReference>
<keyword evidence="7" id="KW-1185">Reference proteome</keyword>